<dbReference type="GO" id="GO:0005886">
    <property type="term" value="C:plasma membrane"/>
    <property type="evidence" value="ECO:0007669"/>
    <property type="project" value="UniProtKB-SubCell"/>
</dbReference>
<reference evidence="10 11" key="2">
    <citation type="submission" date="2016-03" db="EMBL/GenBank/DDBJ databases">
        <title>New uncultured bacterium of the family Gallionellaceae from acid mine drainage: description and reconstruction of genome based on metagenomic analysis of microbial community.</title>
        <authorList>
            <person name="Kadnikov V."/>
            <person name="Ivasenko D."/>
            <person name="Beletsky A."/>
            <person name="Mardanov A."/>
            <person name="Danilova E."/>
            <person name="Pimenov N."/>
            <person name="Karnachuk O."/>
            <person name="Ravin N."/>
        </authorList>
    </citation>
    <scope>NUCLEOTIDE SEQUENCE [LARGE SCALE GENOMIC DNA]</scope>
    <source>
        <strain evidence="10">ShG14-8</strain>
    </source>
</reference>
<feature type="transmembrane region" description="Helical" evidence="8">
    <location>
        <begin position="45"/>
        <end position="63"/>
    </location>
</feature>
<dbReference type="InterPro" id="IPR002781">
    <property type="entry name" value="TM_pro_TauE-like"/>
</dbReference>
<keyword evidence="4 8" id="KW-1003">Cell membrane</keyword>
<feature type="transmembrane region" description="Helical" evidence="8">
    <location>
        <begin position="146"/>
        <end position="165"/>
    </location>
</feature>
<dbReference type="PANTHER" id="PTHR30269">
    <property type="entry name" value="TRANSMEMBRANE PROTEIN YFCA"/>
    <property type="match status" value="1"/>
</dbReference>
<feature type="transmembrane region" description="Helical" evidence="8">
    <location>
        <begin position="269"/>
        <end position="288"/>
    </location>
</feature>
<feature type="transmembrane region" description="Helical" evidence="8">
    <location>
        <begin position="209"/>
        <end position="229"/>
    </location>
</feature>
<name>A0A139BSR0_9PROT</name>
<feature type="transmembrane region" description="Helical" evidence="8">
    <location>
        <begin position="70"/>
        <end position="88"/>
    </location>
</feature>
<feature type="transmembrane region" description="Helical" evidence="8">
    <location>
        <begin position="94"/>
        <end position="111"/>
    </location>
</feature>
<keyword evidence="6 8" id="KW-1133">Transmembrane helix</keyword>
<organism evidence="10 11">
    <name type="scientific">Candidatus Gallionella acididurans</name>
    <dbReference type="NCBI Taxonomy" id="1796491"/>
    <lineage>
        <taxon>Bacteria</taxon>
        <taxon>Pseudomonadati</taxon>
        <taxon>Pseudomonadota</taxon>
        <taxon>Betaproteobacteria</taxon>
        <taxon>Nitrosomonadales</taxon>
        <taxon>Gallionellaceae</taxon>
        <taxon>Gallionella</taxon>
    </lineage>
</organism>
<evidence type="ECO:0000313" key="10">
    <source>
        <dbReference type="EMBL" id="KXS32020.1"/>
    </source>
</evidence>
<evidence type="ECO:0000256" key="7">
    <source>
        <dbReference type="ARBA" id="ARBA00023136"/>
    </source>
</evidence>
<gene>
    <name evidence="10" type="ORF">AWT59_1841</name>
</gene>
<keyword evidence="5 8" id="KW-0812">Transmembrane</keyword>
<comment type="similarity">
    <text evidence="2 8">Belongs to the 4-toluene sulfonate uptake permease (TSUP) (TC 2.A.102) family.</text>
</comment>
<feature type="transmembrane region" description="Helical" evidence="8">
    <location>
        <begin position="300"/>
        <end position="318"/>
    </location>
</feature>
<evidence type="ECO:0000256" key="8">
    <source>
        <dbReference type="RuleBase" id="RU363041"/>
    </source>
</evidence>
<dbReference type="EMBL" id="LSLI01000045">
    <property type="protein sequence ID" value="KXS32020.1"/>
    <property type="molecule type" value="Genomic_DNA"/>
</dbReference>
<dbReference type="PATRIC" id="fig|1796491.3.peg.2012"/>
<evidence type="ECO:0000256" key="4">
    <source>
        <dbReference type="ARBA" id="ARBA00022475"/>
    </source>
</evidence>
<feature type="transmembrane region" description="Helical" evidence="8">
    <location>
        <begin position="118"/>
        <end position="140"/>
    </location>
</feature>
<evidence type="ECO:0000313" key="11">
    <source>
        <dbReference type="Proteomes" id="UP000070578"/>
    </source>
</evidence>
<proteinExistence type="inferred from homology"/>
<evidence type="ECO:0000256" key="9">
    <source>
        <dbReference type="SAM" id="SignalP"/>
    </source>
</evidence>
<dbReference type="AlphaFoldDB" id="A0A139BSR0"/>
<comment type="caution">
    <text evidence="10">The sequence shown here is derived from an EMBL/GenBank/DDBJ whole genome shotgun (WGS) entry which is preliminary data.</text>
</comment>
<accession>A0A139BSR0</accession>
<reference evidence="10 11" key="1">
    <citation type="submission" date="2016-02" db="EMBL/GenBank/DDBJ databases">
        <authorList>
            <person name="Wen L."/>
            <person name="He K."/>
            <person name="Yang H."/>
        </authorList>
    </citation>
    <scope>NUCLEOTIDE SEQUENCE [LARGE SCALE GENOMIC DNA]</scope>
    <source>
        <strain evidence="10">ShG14-8</strain>
    </source>
</reference>
<protein>
    <recommendedName>
        <fullName evidence="8">Probable membrane transporter protein</fullName>
    </recommendedName>
</protein>
<dbReference type="Pfam" id="PF01925">
    <property type="entry name" value="TauE"/>
    <property type="match status" value="1"/>
</dbReference>
<evidence type="ECO:0000256" key="2">
    <source>
        <dbReference type="ARBA" id="ARBA00009142"/>
    </source>
</evidence>
<dbReference type="PANTHER" id="PTHR30269:SF23">
    <property type="entry name" value="MEMBRANE TRANSPORTER PROTEIN YDHB-RELATED"/>
    <property type="match status" value="1"/>
</dbReference>
<keyword evidence="3" id="KW-0813">Transport</keyword>
<evidence type="ECO:0000256" key="5">
    <source>
        <dbReference type="ARBA" id="ARBA00022692"/>
    </source>
</evidence>
<sequence>MAKPNSGHHPNLSYVLLLFWLVSFALFCSAAPAEAASAIPVVDPDAWWIWPLALFVVCFFLGIIAVPAGVGGGVLFVPIVGGFFPFHLDFVRGAGLLVAMASALAAGPSLLKNGMANLRLAMPLALAASISSIAGAKLGLALPDNIVQTSLGVTILGITVLMVSARKSEFPHVPQPDSWSAALGIHGIFHDGISGKDISWQVHRTPAGLVLFLVIGFLGGLFGVGAGWANVPGLNLLMGVPLKVAAGTSSMILSMASSSATWYYLDNGAILPIIAVPSVIGMMIGARIGAHLLTILKASVIRNMVIAILLFAGVRTLLKGLGIWT</sequence>
<feature type="signal peptide" evidence="9">
    <location>
        <begin position="1"/>
        <end position="35"/>
    </location>
</feature>
<evidence type="ECO:0000256" key="6">
    <source>
        <dbReference type="ARBA" id="ARBA00022989"/>
    </source>
</evidence>
<keyword evidence="7 8" id="KW-0472">Membrane</keyword>
<feature type="chain" id="PRO_5007483975" description="Probable membrane transporter protein" evidence="9">
    <location>
        <begin position="36"/>
        <end position="325"/>
    </location>
</feature>
<evidence type="ECO:0000256" key="1">
    <source>
        <dbReference type="ARBA" id="ARBA00004651"/>
    </source>
</evidence>
<keyword evidence="9" id="KW-0732">Signal</keyword>
<evidence type="ECO:0000256" key="3">
    <source>
        <dbReference type="ARBA" id="ARBA00022448"/>
    </source>
</evidence>
<dbReference type="Proteomes" id="UP000070578">
    <property type="component" value="Unassembled WGS sequence"/>
</dbReference>
<comment type="subcellular location">
    <subcellularLocation>
        <location evidence="1 8">Cell membrane</location>
        <topology evidence="1 8">Multi-pass membrane protein</topology>
    </subcellularLocation>
</comment>
<dbReference type="InterPro" id="IPR052017">
    <property type="entry name" value="TSUP"/>
</dbReference>